<feature type="transmembrane region" description="Helical" evidence="1">
    <location>
        <begin position="200"/>
        <end position="224"/>
    </location>
</feature>
<accession>A0AAD7CEW5</accession>
<organism evidence="3 4">
    <name type="scientific">Roridomyces roridus</name>
    <dbReference type="NCBI Taxonomy" id="1738132"/>
    <lineage>
        <taxon>Eukaryota</taxon>
        <taxon>Fungi</taxon>
        <taxon>Dikarya</taxon>
        <taxon>Basidiomycota</taxon>
        <taxon>Agaricomycotina</taxon>
        <taxon>Agaricomycetes</taxon>
        <taxon>Agaricomycetidae</taxon>
        <taxon>Agaricales</taxon>
        <taxon>Marasmiineae</taxon>
        <taxon>Mycenaceae</taxon>
        <taxon>Roridomyces</taxon>
    </lineage>
</organism>
<name>A0AAD7CEW5_9AGAR</name>
<feature type="transmembrane region" description="Helical" evidence="1">
    <location>
        <begin position="13"/>
        <end position="36"/>
    </location>
</feature>
<proteinExistence type="predicted"/>
<dbReference type="PANTHER" id="PTHR40465:SF1">
    <property type="entry name" value="DUF6534 DOMAIN-CONTAINING PROTEIN"/>
    <property type="match status" value="1"/>
</dbReference>
<dbReference type="Pfam" id="PF20152">
    <property type="entry name" value="DUF6534"/>
    <property type="match status" value="1"/>
</dbReference>
<dbReference type="InterPro" id="IPR045339">
    <property type="entry name" value="DUF6534"/>
</dbReference>
<comment type="caution">
    <text evidence="3">The sequence shown here is derived from an EMBL/GenBank/DDBJ whole genome shotgun (WGS) entry which is preliminary data.</text>
</comment>
<keyword evidence="1" id="KW-0812">Transmembrane</keyword>
<evidence type="ECO:0000313" key="4">
    <source>
        <dbReference type="Proteomes" id="UP001221142"/>
    </source>
</evidence>
<reference evidence="3" key="1">
    <citation type="submission" date="2023-03" db="EMBL/GenBank/DDBJ databases">
        <title>Massive genome expansion in bonnet fungi (Mycena s.s.) driven by repeated elements and novel gene families across ecological guilds.</title>
        <authorList>
            <consortium name="Lawrence Berkeley National Laboratory"/>
            <person name="Harder C.B."/>
            <person name="Miyauchi S."/>
            <person name="Viragh M."/>
            <person name="Kuo A."/>
            <person name="Thoen E."/>
            <person name="Andreopoulos B."/>
            <person name="Lu D."/>
            <person name="Skrede I."/>
            <person name="Drula E."/>
            <person name="Henrissat B."/>
            <person name="Morin E."/>
            <person name="Kohler A."/>
            <person name="Barry K."/>
            <person name="LaButti K."/>
            <person name="Morin E."/>
            <person name="Salamov A."/>
            <person name="Lipzen A."/>
            <person name="Mereny Z."/>
            <person name="Hegedus B."/>
            <person name="Baldrian P."/>
            <person name="Stursova M."/>
            <person name="Weitz H."/>
            <person name="Taylor A."/>
            <person name="Grigoriev I.V."/>
            <person name="Nagy L.G."/>
            <person name="Martin F."/>
            <person name="Kauserud H."/>
        </authorList>
    </citation>
    <scope>NUCLEOTIDE SEQUENCE</scope>
    <source>
        <strain evidence="3">9284</strain>
    </source>
</reference>
<feature type="transmembrane region" description="Helical" evidence="1">
    <location>
        <begin position="86"/>
        <end position="106"/>
    </location>
</feature>
<keyword evidence="4" id="KW-1185">Reference proteome</keyword>
<feature type="transmembrane region" description="Helical" evidence="1">
    <location>
        <begin position="118"/>
        <end position="142"/>
    </location>
</feature>
<feature type="domain" description="DUF6534" evidence="2">
    <location>
        <begin position="168"/>
        <end position="255"/>
    </location>
</feature>
<evidence type="ECO:0000313" key="3">
    <source>
        <dbReference type="EMBL" id="KAJ7646917.1"/>
    </source>
</evidence>
<dbReference type="AlphaFoldDB" id="A0AAD7CEW5"/>
<dbReference type="Proteomes" id="UP001221142">
    <property type="component" value="Unassembled WGS sequence"/>
</dbReference>
<dbReference type="PANTHER" id="PTHR40465">
    <property type="entry name" value="CHROMOSOME 1, WHOLE GENOME SHOTGUN SEQUENCE"/>
    <property type="match status" value="1"/>
</dbReference>
<gene>
    <name evidence="3" type="ORF">FB45DRAFT_183907</name>
</gene>
<protein>
    <recommendedName>
        <fullName evidence="2">DUF6534 domain-containing protein</fullName>
    </recommendedName>
</protein>
<evidence type="ECO:0000256" key="1">
    <source>
        <dbReference type="SAM" id="Phobius"/>
    </source>
</evidence>
<dbReference type="EMBL" id="JARKIF010000002">
    <property type="protein sequence ID" value="KAJ7646917.1"/>
    <property type="molecule type" value="Genomic_DNA"/>
</dbReference>
<keyword evidence="1" id="KW-1133">Transmembrane helix</keyword>
<keyword evidence="1" id="KW-0472">Membrane</keyword>
<feature type="transmembrane region" description="Helical" evidence="1">
    <location>
        <begin position="48"/>
        <end position="66"/>
    </location>
</feature>
<sequence length="347" mass="37795">MSSGMDISSEADAMFVGVILAPVLCGITISQSWTYFRSNRDGWIMQSLVALLFAMDVAETVLTSQMAHEYLIKNFGNVEALSRLPVSSIVEVGMNAVLVFLVEVFFAHRVYRLTQKTLLPALIIFFGVAGLVAGIAIVVNITRGSLEVSALAFGSMKVEVCLSNGFEALSDLLATYALSREFLKNKGLALKSTDSLLDKLLGFTVARGGLVTFAQFLTLALYVANPTKLYWMPIHFVQGKLCVITMLVILNSRDSLRLVGRHPTFLNHSAFSESVVAWQLPQAGAGTIPQTFQLHSLDASLRHGQGDKSGNDSACPVLSFSLLLIRDLQARDRIQLHIPRGQSATVK</sequence>
<evidence type="ECO:0000259" key="2">
    <source>
        <dbReference type="Pfam" id="PF20152"/>
    </source>
</evidence>